<organism evidence="2 3">
    <name type="scientific">Mycena maculata</name>
    <dbReference type="NCBI Taxonomy" id="230809"/>
    <lineage>
        <taxon>Eukaryota</taxon>
        <taxon>Fungi</taxon>
        <taxon>Dikarya</taxon>
        <taxon>Basidiomycota</taxon>
        <taxon>Agaricomycotina</taxon>
        <taxon>Agaricomycetes</taxon>
        <taxon>Agaricomycetidae</taxon>
        <taxon>Agaricales</taxon>
        <taxon>Marasmiineae</taxon>
        <taxon>Mycenaceae</taxon>
        <taxon>Mycena</taxon>
    </lineage>
</organism>
<comment type="caution">
    <text evidence="2">The sequence shown here is derived from an EMBL/GenBank/DDBJ whole genome shotgun (WGS) entry which is preliminary data.</text>
</comment>
<sequence length="808" mass="90893">MVCPFKWAVLHDFVLYDLSGIHEINVDFCGCMRQVRAREGGGPDGEDVWRDIEGDFAWEDVAVEDVRVAPQRIQLLRTCWWPGTVRAPNTCTMFALCQLFQIINCLGKLSAYDFLWGLEQCTNHDGLNKPPDRQKPFMHIMWQWQEVKHMKRGKRGHAAGGVAATEQGELALMCRTCPQPGWNLPPDWENIDPFFRYIYWLFLTQDANFRLSNQNVSMEIADPILGDGLGYFCKCEGEDGYKVHIVKHVNEEEVSIRSKFLGSDGRDAGDDAVVLGGNGSMVESPKFPPAGAQEEVSCSILLSLDVGSQDDSRGGGGTELVFFERGCGVSKADGPGGEASDAGGRFWIPQLRLSASNARRHVLTGKITDRVLPKRLAVSIKEGTKHKLTFDTFTAELEEQRPEEWEAKQQTDTEDSPFKFLEEVTMLRKIQLQIGMEEFLCTDDGVEVEQEHTPGLFITEGLEIEEVQQRLEVDVRALKDPLTAQKLGFMKRRMSLLKRIHRFHAAQQIYMPALRMLLSDLQRQVFDGNGEQVPEATQLIMPSDIEDERLRGKACAKGLPEIEVQMREGEAQEVLDGVRQGLRTRTLTNRFKTQNWMDQGILRQINIRIHAAKLRYHYAWAALLALQGHSAWEDWLRVLGEDDEEKAQNAHWAELGGAVIKGGVARAAALAGGEGAHTLSWIWYTIGVTENGNESQLHEALPGMEMRRTIAFGYTAAEKWDVLARDKLPGVPRELTEGRHAYATEHAQTERDTYAMLERKWAGILLKADVFLDGNAALDTEAVVMVELEMGDELDPEEQARLEGEEEA</sequence>
<dbReference type="Pfam" id="PF18803">
    <property type="entry name" value="CxC2"/>
    <property type="match status" value="1"/>
</dbReference>
<gene>
    <name evidence="2" type="ORF">DFH07DRAFT_764579</name>
</gene>
<proteinExistence type="predicted"/>
<dbReference type="EMBL" id="JARJLG010000003">
    <property type="protein sequence ID" value="KAJ7782431.1"/>
    <property type="molecule type" value="Genomic_DNA"/>
</dbReference>
<keyword evidence="3" id="KW-1185">Reference proteome</keyword>
<evidence type="ECO:0000313" key="3">
    <source>
        <dbReference type="Proteomes" id="UP001215280"/>
    </source>
</evidence>
<dbReference type="InterPro" id="IPR041457">
    <property type="entry name" value="CxC2_KDZ-assoc"/>
</dbReference>
<name>A0AAD7P0B4_9AGAR</name>
<protein>
    <recommendedName>
        <fullName evidence="1">CxC2-like cysteine cluster KDZ transposase-associated domain-containing protein</fullName>
    </recommendedName>
</protein>
<reference evidence="2" key="1">
    <citation type="submission" date="2023-03" db="EMBL/GenBank/DDBJ databases">
        <title>Massive genome expansion in bonnet fungi (Mycena s.s.) driven by repeated elements and novel gene families across ecological guilds.</title>
        <authorList>
            <consortium name="Lawrence Berkeley National Laboratory"/>
            <person name="Harder C.B."/>
            <person name="Miyauchi S."/>
            <person name="Viragh M."/>
            <person name="Kuo A."/>
            <person name="Thoen E."/>
            <person name="Andreopoulos B."/>
            <person name="Lu D."/>
            <person name="Skrede I."/>
            <person name="Drula E."/>
            <person name="Henrissat B."/>
            <person name="Morin E."/>
            <person name="Kohler A."/>
            <person name="Barry K."/>
            <person name="LaButti K."/>
            <person name="Morin E."/>
            <person name="Salamov A."/>
            <person name="Lipzen A."/>
            <person name="Mereny Z."/>
            <person name="Hegedus B."/>
            <person name="Baldrian P."/>
            <person name="Stursova M."/>
            <person name="Weitz H."/>
            <person name="Taylor A."/>
            <person name="Grigoriev I.V."/>
            <person name="Nagy L.G."/>
            <person name="Martin F."/>
            <person name="Kauserud H."/>
        </authorList>
    </citation>
    <scope>NUCLEOTIDE SEQUENCE</scope>
    <source>
        <strain evidence="2">CBHHK188m</strain>
    </source>
</reference>
<accession>A0AAD7P0B4</accession>
<dbReference type="AlphaFoldDB" id="A0AAD7P0B4"/>
<feature type="domain" description="CxC2-like cysteine cluster KDZ transposase-associated" evidence="1">
    <location>
        <begin position="69"/>
        <end position="124"/>
    </location>
</feature>
<evidence type="ECO:0000259" key="1">
    <source>
        <dbReference type="Pfam" id="PF18803"/>
    </source>
</evidence>
<dbReference type="Proteomes" id="UP001215280">
    <property type="component" value="Unassembled WGS sequence"/>
</dbReference>
<evidence type="ECO:0000313" key="2">
    <source>
        <dbReference type="EMBL" id="KAJ7782431.1"/>
    </source>
</evidence>